<reference evidence="2 3" key="1">
    <citation type="submission" date="2014-04" db="EMBL/GenBank/DDBJ databases">
        <authorList>
            <consortium name="DOE Joint Genome Institute"/>
            <person name="Kuo A."/>
            <person name="Zuccaro A."/>
            <person name="Kohler A."/>
            <person name="Nagy L.G."/>
            <person name="Floudas D."/>
            <person name="Copeland A."/>
            <person name="Barry K.W."/>
            <person name="Cichocki N."/>
            <person name="Veneault-Fourrey C."/>
            <person name="LaButti K."/>
            <person name="Lindquist E.A."/>
            <person name="Lipzen A."/>
            <person name="Lundell T."/>
            <person name="Morin E."/>
            <person name="Murat C."/>
            <person name="Sun H."/>
            <person name="Tunlid A."/>
            <person name="Henrissat B."/>
            <person name="Grigoriev I.V."/>
            <person name="Hibbett D.S."/>
            <person name="Martin F."/>
            <person name="Nordberg H.P."/>
            <person name="Cantor M.N."/>
            <person name="Hua S.X."/>
        </authorList>
    </citation>
    <scope>NUCLEOTIDE SEQUENCE [LARGE SCALE GENOMIC DNA]</scope>
    <source>
        <strain evidence="2 3">MAFF 305830</strain>
    </source>
</reference>
<dbReference type="AlphaFoldDB" id="A0A0C2WAJ2"/>
<evidence type="ECO:0000313" key="2">
    <source>
        <dbReference type="EMBL" id="KIM23458.1"/>
    </source>
</evidence>
<evidence type="ECO:0000256" key="1">
    <source>
        <dbReference type="SAM" id="MobiDB-lite"/>
    </source>
</evidence>
<keyword evidence="3" id="KW-1185">Reference proteome</keyword>
<protein>
    <submittedName>
        <fullName evidence="2">Uncharacterized protein</fullName>
    </submittedName>
</protein>
<proteinExistence type="predicted"/>
<feature type="region of interest" description="Disordered" evidence="1">
    <location>
        <begin position="403"/>
        <end position="422"/>
    </location>
</feature>
<feature type="region of interest" description="Disordered" evidence="1">
    <location>
        <begin position="291"/>
        <end position="332"/>
    </location>
</feature>
<sequence>MIVAEDGTVVYPSGSVSRATSSQSGQVSIVASSATNHVHVGYGPETWWAGLLNGLTVPHATSETTKKGPPESSYKQSIQELRISVFIPGGYVQLADFDAFFAMVVPYLQRLSTLETLIFDMVFDVQISTGGSSYYGYSRNGQRVLRDHFERQQAYVARLIDPHAPILPLVPLPDKPEMIHQRSEPYHTRPTSRMPRGITPTRAGTADSSFARIVPTSPGHIPVLTAGESSAETTRVGSPVQPTAAIPTRAIPLAKTLRHVYFGEYHGIPPLPPPDSIPVANGVMSYEHEHVGGSIEGGEGESTSPPLGDPGKSSSVSPGRTNAPKESGRKKKALLGGGVVGGVSPVGAAVGASITQGFGAGRTYLVRSGEREGSDEGASVDNNNQRSVPGMWWTVVREDSNAHEEPMQVDGPSMRSSSFSSAKESRRVIQGWEEVEDTSYVNSKLTDTMAIPGKGGVKEEEEITPPA</sequence>
<accession>A0A0C2WAJ2</accession>
<reference evidence="3" key="2">
    <citation type="submission" date="2015-01" db="EMBL/GenBank/DDBJ databases">
        <title>Evolutionary Origins and Diversification of the Mycorrhizal Mutualists.</title>
        <authorList>
            <consortium name="DOE Joint Genome Institute"/>
            <consortium name="Mycorrhizal Genomics Consortium"/>
            <person name="Kohler A."/>
            <person name="Kuo A."/>
            <person name="Nagy L.G."/>
            <person name="Floudas D."/>
            <person name="Copeland A."/>
            <person name="Barry K.W."/>
            <person name="Cichocki N."/>
            <person name="Veneault-Fourrey C."/>
            <person name="LaButti K."/>
            <person name="Lindquist E.A."/>
            <person name="Lipzen A."/>
            <person name="Lundell T."/>
            <person name="Morin E."/>
            <person name="Murat C."/>
            <person name="Riley R."/>
            <person name="Ohm R."/>
            <person name="Sun H."/>
            <person name="Tunlid A."/>
            <person name="Henrissat B."/>
            <person name="Grigoriev I.V."/>
            <person name="Hibbett D.S."/>
            <person name="Martin F."/>
        </authorList>
    </citation>
    <scope>NUCLEOTIDE SEQUENCE [LARGE SCALE GENOMIC DNA]</scope>
    <source>
        <strain evidence="3">MAFF 305830</strain>
    </source>
</reference>
<feature type="region of interest" description="Disordered" evidence="1">
    <location>
        <begin position="447"/>
        <end position="467"/>
    </location>
</feature>
<feature type="compositionally biased region" description="Low complexity" evidence="1">
    <location>
        <begin position="413"/>
        <end position="422"/>
    </location>
</feature>
<name>A0A0C2WAJ2_SERVB</name>
<feature type="region of interest" description="Disordered" evidence="1">
    <location>
        <begin position="182"/>
        <end position="204"/>
    </location>
</feature>
<gene>
    <name evidence="2" type="ORF">M408DRAFT_332364</name>
</gene>
<dbReference type="EMBL" id="KN824337">
    <property type="protein sequence ID" value="KIM23458.1"/>
    <property type="molecule type" value="Genomic_DNA"/>
</dbReference>
<dbReference type="OrthoDB" id="3146526at2759"/>
<evidence type="ECO:0000313" key="3">
    <source>
        <dbReference type="Proteomes" id="UP000054097"/>
    </source>
</evidence>
<dbReference type="Proteomes" id="UP000054097">
    <property type="component" value="Unassembled WGS sequence"/>
</dbReference>
<organism evidence="2 3">
    <name type="scientific">Serendipita vermifera MAFF 305830</name>
    <dbReference type="NCBI Taxonomy" id="933852"/>
    <lineage>
        <taxon>Eukaryota</taxon>
        <taxon>Fungi</taxon>
        <taxon>Dikarya</taxon>
        <taxon>Basidiomycota</taxon>
        <taxon>Agaricomycotina</taxon>
        <taxon>Agaricomycetes</taxon>
        <taxon>Sebacinales</taxon>
        <taxon>Serendipitaceae</taxon>
        <taxon>Serendipita</taxon>
    </lineage>
</organism>
<dbReference type="HOGENOM" id="CLU_585478_0_0_1"/>